<sequence>MKIGILGSGLMGANIGSVFAQLGHAILHMHLPSSVMIA</sequence>
<gene>
    <name evidence="1" type="ORF">SAMN04490187_4470</name>
</gene>
<dbReference type="InterPro" id="IPR036291">
    <property type="entry name" value="NAD(P)-bd_dom_sf"/>
</dbReference>
<dbReference type="AlphaFoldDB" id="A0A1H4SQK6"/>
<evidence type="ECO:0008006" key="3">
    <source>
        <dbReference type="Google" id="ProtNLM"/>
    </source>
</evidence>
<dbReference type="Proteomes" id="UP000198542">
    <property type="component" value="Unassembled WGS sequence"/>
</dbReference>
<name>A0A1H4SQK6_PSEJE</name>
<evidence type="ECO:0000313" key="2">
    <source>
        <dbReference type="Proteomes" id="UP000198542"/>
    </source>
</evidence>
<keyword evidence="2" id="KW-1185">Reference proteome</keyword>
<protein>
    <recommendedName>
        <fullName evidence="3">3-hydroxyacyl-CoA dehydrogenase NAD binding domain-containing protein</fullName>
    </recommendedName>
</protein>
<organism evidence="1 2">
    <name type="scientific">Pseudomonas jessenii</name>
    <dbReference type="NCBI Taxonomy" id="77298"/>
    <lineage>
        <taxon>Bacteria</taxon>
        <taxon>Pseudomonadati</taxon>
        <taxon>Pseudomonadota</taxon>
        <taxon>Gammaproteobacteria</taxon>
        <taxon>Pseudomonadales</taxon>
        <taxon>Pseudomonadaceae</taxon>
        <taxon>Pseudomonas</taxon>
    </lineage>
</organism>
<accession>A0A1H4SQK6</accession>
<proteinExistence type="predicted"/>
<evidence type="ECO:0000313" key="1">
    <source>
        <dbReference type="EMBL" id="SEC46443.1"/>
    </source>
</evidence>
<dbReference type="SUPFAM" id="SSF51735">
    <property type="entry name" value="NAD(P)-binding Rossmann-fold domains"/>
    <property type="match status" value="1"/>
</dbReference>
<dbReference type="EMBL" id="FNTC01000002">
    <property type="protein sequence ID" value="SEC46443.1"/>
    <property type="molecule type" value="Genomic_DNA"/>
</dbReference>
<reference evidence="2" key="1">
    <citation type="submission" date="2016-10" db="EMBL/GenBank/DDBJ databases">
        <authorList>
            <person name="Varghese N."/>
            <person name="Submissions S."/>
        </authorList>
    </citation>
    <scope>NUCLEOTIDE SEQUENCE [LARGE SCALE GENOMIC DNA]</scope>
    <source>
        <strain evidence="2">BS3660</strain>
    </source>
</reference>